<dbReference type="Pfam" id="PF02687">
    <property type="entry name" value="FtsX"/>
    <property type="match status" value="1"/>
</dbReference>
<name>A0A437MFH2_9PROT</name>
<dbReference type="InterPro" id="IPR005891">
    <property type="entry name" value="DevC"/>
</dbReference>
<dbReference type="NCBIfam" id="TIGR01185">
    <property type="entry name" value="devC"/>
    <property type="match status" value="1"/>
</dbReference>
<feature type="transmembrane region" description="Helical" evidence="7">
    <location>
        <begin position="287"/>
        <end position="311"/>
    </location>
</feature>
<evidence type="ECO:0000256" key="3">
    <source>
        <dbReference type="ARBA" id="ARBA00022475"/>
    </source>
</evidence>
<evidence type="ECO:0000313" key="10">
    <source>
        <dbReference type="EMBL" id="RVT96376.1"/>
    </source>
</evidence>
<dbReference type="InterPro" id="IPR025857">
    <property type="entry name" value="MacB_PCD"/>
</dbReference>
<dbReference type="PIRSF" id="PIRSF031773">
    <property type="entry name" value="DevC"/>
    <property type="match status" value="1"/>
</dbReference>
<feature type="transmembrane region" description="Helical" evidence="7">
    <location>
        <begin position="332"/>
        <end position="359"/>
    </location>
</feature>
<accession>A0A437MFH2</accession>
<dbReference type="InterPro" id="IPR003838">
    <property type="entry name" value="ABC3_permease_C"/>
</dbReference>
<evidence type="ECO:0000256" key="2">
    <source>
        <dbReference type="ARBA" id="ARBA00022448"/>
    </source>
</evidence>
<keyword evidence="11" id="KW-1185">Reference proteome</keyword>
<dbReference type="Proteomes" id="UP000282957">
    <property type="component" value="Unassembled WGS sequence"/>
</dbReference>
<dbReference type="PANTHER" id="PTHR43738">
    <property type="entry name" value="ABC TRANSPORTER, MEMBRANE PROTEIN"/>
    <property type="match status" value="1"/>
</dbReference>
<dbReference type="InterPro" id="IPR051125">
    <property type="entry name" value="ABC-4/HrtB_transporter"/>
</dbReference>
<dbReference type="OrthoDB" id="180999at2"/>
<keyword evidence="2" id="KW-0813">Transport</keyword>
<dbReference type="Pfam" id="PF12704">
    <property type="entry name" value="MacB_PCD"/>
    <property type="match status" value="1"/>
</dbReference>
<feature type="transmembrane region" description="Helical" evidence="7">
    <location>
        <begin position="46"/>
        <end position="66"/>
    </location>
</feature>
<comment type="subcellular location">
    <subcellularLocation>
        <location evidence="1">Cell membrane</location>
        <topology evidence="1">Multi-pass membrane protein</topology>
    </subcellularLocation>
</comment>
<feature type="transmembrane region" description="Helical" evidence="7">
    <location>
        <begin position="379"/>
        <end position="398"/>
    </location>
</feature>
<keyword evidence="5 7" id="KW-1133">Transmembrane helix</keyword>
<proteinExistence type="predicted"/>
<dbReference type="PANTHER" id="PTHR43738:SF1">
    <property type="entry name" value="HEMIN TRANSPORT SYSTEM PERMEASE PROTEIN HRTB-RELATED"/>
    <property type="match status" value="1"/>
</dbReference>
<sequence length="410" mass="44854">MDSFARHERPADAQAAVIRPRAGRLDALGLSVRLSWRQLRADRARLATAVAGVMFACVLVFMQLGFKGALFDSATNLLNSMRSDLFLMHPMTEASFRPEHIPRARAFQALADADVARAVPIYMAQASMRNPETGKRRMVQVIGLDVTANAVQFEGLAPLAPALTRPDTFAFDRRSRPEFGPVDEMFQRHGPFQVQLGTKMLELVGLVDIGPSFGADGNAVMNELNFRRIFSRQASQTDLVALRLRPGADIPTVQQRLRTLLPDDVLVLTHQELVAAERAYWENGTPIGFIFVFGSIMGLVVGMVIVYQILFADVAGHLSEYATLKAMGYSNAYLSGVVLGAAVILAVVGFIPGLVTSLLLYDVVAKGTFLPLHMPLDRALGVFSLIFGMCFVAGLLAMRKLRDANPADMF</sequence>
<reference evidence="10 11" key="1">
    <citation type="submission" date="2019-01" db="EMBL/GenBank/DDBJ databases">
        <authorList>
            <person name="Chen W.-M."/>
        </authorList>
    </citation>
    <scope>NUCLEOTIDE SEQUENCE [LARGE SCALE GENOMIC DNA]</scope>
    <source>
        <strain evidence="10 11">CCP-6</strain>
    </source>
</reference>
<dbReference type="RefSeq" id="WP_127788309.1">
    <property type="nucleotide sequence ID" value="NZ_SACL01000004.1"/>
</dbReference>
<dbReference type="AlphaFoldDB" id="A0A437MFH2"/>
<evidence type="ECO:0000259" key="9">
    <source>
        <dbReference type="Pfam" id="PF12704"/>
    </source>
</evidence>
<protein>
    <submittedName>
        <fullName evidence="10">FtsX-like permease family protein</fullName>
    </submittedName>
</protein>
<comment type="caution">
    <text evidence="10">The sequence shown here is derived from an EMBL/GenBank/DDBJ whole genome shotgun (WGS) entry which is preliminary data.</text>
</comment>
<dbReference type="GO" id="GO:0005886">
    <property type="term" value="C:plasma membrane"/>
    <property type="evidence" value="ECO:0007669"/>
    <property type="project" value="UniProtKB-SubCell"/>
</dbReference>
<organism evidence="10 11">
    <name type="scientific">Rhodovarius crocodyli</name>
    <dbReference type="NCBI Taxonomy" id="1979269"/>
    <lineage>
        <taxon>Bacteria</taxon>
        <taxon>Pseudomonadati</taxon>
        <taxon>Pseudomonadota</taxon>
        <taxon>Alphaproteobacteria</taxon>
        <taxon>Acetobacterales</taxon>
        <taxon>Roseomonadaceae</taxon>
        <taxon>Rhodovarius</taxon>
    </lineage>
</organism>
<evidence type="ECO:0000256" key="1">
    <source>
        <dbReference type="ARBA" id="ARBA00004651"/>
    </source>
</evidence>
<evidence type="ECO:0000313" key="11">
    <source>
        <dbReference type="Proteomes" id="UP000282957"/>
    </source>
</evidence>
<keyword evidence="4 7" id="KW-0812">Transmembrane</keyword>
<feature type="domain" description="MacB-like periplasmic core" evidence="9">
    <location>
        <begin position="47"/>
        <end position="259"/>
    </location>
</feature>
<dbReference type="EMBL" id="SACL01000004">
    <property type="protein sequence ID" value="RVT96376.1"/>
    <property type="molecule type" value="Genomic_DNA"/>
</dbReference>
<gene>
    <name evidence="10" type="ORF">EOD42_14825</name>
</gene>
<evidence type="ECO:0000256" key="6">
    <source>
        <dbReference type="ARBA" id="ARBA00023136"/>
    </source>
</evidence>
<keyword evidence="3" id="KW-1003">Cell membrane</keyword>
<keyword evidence="6 7" id="KW-0472">Membrane</keyword>
<evidence type="ECO:0000256" key="4">
    <source>
        <dbReference type="ARBA" id="ARBA00022692"/>
    </source>
</evidence>
<evidence type="ECO:0000256" key="7">
    <source>
        <dbReference type="SAM" id="Phobius"/>
    </source>
</evidence>
<feature type="domain" description="ABC3 transporter permease C-terminal" evidence="8">
    <location>
        <begin position="293"/>
        <end position="406"/>
    </location>
</feature>
<evidence type="ECO:0000259" key="8">
    <source>
        <dbReference type="Pfam" id="PF02687"/>
    </source>
</evidence>
<evidence type="ECO:0000256" key="5">
    <source>
        <dbReference type="ARBA" id="ARBA00022989"/>
    </source>
</evidence>